<dbReference type="RefSeq" id="WP_183439105.1">
    <property type="nucleotide sequence ID" value="NZ_JACHXD010000001.1"/>
</dbReference>
<proteinExistence type="inferred from homology"/>
<protein>
    <submittedName>
        <fullName evidence="8">Aryl-alcohol dehydrogenase</fullName>
        <ecNumber evidence="8">1.1.1.90</ecNumber>
    </submittedName>
</protein>
<dbReference type="FunFam" id="3.40.50.720:FF:000003">
    <property type="entry name" value="S-(hydroxymethyl)glutathione dehydrogenase"/>
    <property type="match status" value="1"/>
</dbReference>
<dbReference type="Gene3D" id="3.40.50.720">
    <property type="entry name" value="NAD(P)-binding Rossmann-like Domain"/>
    <property type="match status" value="1"/>
</dbReference>
<evidence type="ECO:0000259" key="7">
    <source>
        <dbReference type="SMART" id="SM00829"/>
    </source>
</evidence>
<keyword evidence="3 6" id="KW-0862">Zinc</keyword>
<evidence type="ECO:0000256" key="1">
    <source>
        <dbReference type="ARBA" id="ARBA00001947"/>
    </source>
</evidence>
<dbReference type="GO" id="GO:0046294">
    <property type="term" value="P:formaldehyde catabolic process"/>
    <property type="evidence" value="ECO:0007669"/>
    <property type="project" value="TreeGrafter"/>
</dbReference>
<evidence type="ECO:0000256" key="5">
    <source>
        <dbReference type="ARBA" id="ARBA00023027"/>
    </source>
</evidence>
<evidence type="ECO:0000313" key="9">
    <source>
        <dbReference type="Proteomes" id="UP000541535"/>
    </source>
</evidence>
<comment type="similarity">
    <text evidence="6">Belongs to the zinc-containing alcohol dehydrogenase family.</text>
</comment>
<dbReference type="GO" id="GO:0005829">
    <property type="term" value="C:cytosol"/>
    <property type="evidence" value="ECO:0007669"/>
    <property type="project" value="TreeGrafter"/>
</dbReference>
<dbReference type="GO" id="GO:0051903">
    <property type="term" value="F:S-(hydroxymethyl)glutathione dehydrogenase [NAD(P)+] activity"/>
    <property type="evidence" value="ECO:0007669"/>
    <property type="project" value="TreeGrafter"/>
</dbReference>
<dbReference type="SUPFAM" id="SSF50129">
    <property type="entry name" value="GroES-like"/>
    <property type="match status" value="1"/>
</dbReference>
<keyword evidence="5" id="KW-0520">NAD</keyword>
<dbReference type="PROSITE" id="PS00059">
    <property type="entry name" value="ADH_ZINC"/>
    <property type="match status" value="1"/>
</dbReference>
<keyword evidence="9" id="KW-1185">Reference proteome</keyword>
<dbReference type="EMBL" id="JACHXD010000001">
    <property type="protein sequence ID" value="MBB3117105.1"/>
    <property type="molecule type" value="Genomic_DNA"/>
</dbReference>
<dbReference type="GO" id="GO:0018456">
    <property type="term" value="F:aryl-alcohol dehydrogenase (NAD+) activity"/>
    <property type="evidence" value="ECO:0007669"/>
    <property type="project" value="UniProtKB-EC"/>
</dbReference>
<gene>
    <name evidence="8" type="ORF">FHS03_000124</name>
</gene>
<accession>A0A7W5B745</accession>
<organism evidence="8 9">
    <name type="scientific">Pseudoduganella violacea</name>
    <dbReference type="NCBI Taxonomy" id="1715466"/>
    <lineage>
        <taxon>Bacteria</taxon>
        <taxon>Pseudomonadati</taxon>
        <taxon>Pseudomonadota</taxon>
        <taxon>Betaproteobacteria</taxon>
        <taxon>Burkholderiales</taxon>
        <taxon>Oxalobacteraceae</taxon>
        <taxon>Telluria group</taxon>
        <taxon>Pseudoduganella</taxon>
    </lineage>
</organism>
<dbReference type="EC" id="1.1.1.90" evidence="8"/>
<keyword evidence="2 6" id="KW-0479">Metal-binding</keyword>
<dbReference type="Pfam" id="PF08240">
    <property type="entry name" value="ADH_N"/>
    <property type="match status" value="1"/>
</dbReference>
<sequence length="366" mass="38423">MKIRAALAGRAAEPFRLADLTLDDPRDDEVLVRVVATGICHTDLAVRDQHIATPLPIVLGHEGAGIVERVGARVGKVAVGDHVVLSLGACGVCEKCRSGLPTYCVHHVALNFGGARLDGSTCLHHGMYEVHSHFFCQSSFATRAIAPASSVVKVPQNVPLEFLGPFACGIMTGAGAVMNTLRPTPGSTLAVFGTGAVGLAAIMAARVAGCAAIIAVDIKDSRLDLARELGATHTVNGSKEDAVARIRAITEGGVHGAVESTGVTRVMTQAVDALAENGVCVITGAPPAGSRFDIDLWHLLRGRVVRGSVMGDAVPDVFIPRLVELFRQGRFPADRMMKVYELEQINQAAEDALSGATVKALLRMPH</sequence>
<dbReference type="PANTHER" id="PTHR43880:SF12">
    <property type="entry name" value="ALCOHOL DEHYDROGENASE CLASS-3"/>
    <property type="match status" value="1"/>
</dbReference>
<comment type="caution">
    <text evidence="8">The sequence shown here is derived from an EMBL/GenBank/DDBJ whole genome shotgun (WGS) entry which is preliminary data.</text>
</comment>
<reference evidence="8 9" key="1">
    <citation type="submission" date="2020-08" db="EMBL/GenBank/DDBJ databases">
        <title>Genomic Encyclopedia of Type Strains, Phase III (KMG-III): the genomes of soil and plant-associated and newly described type strains.</title>
        <authorList>
            <person name="Whitman W."/>
        </authorList>
    </citation>
    <scope>NUCLEOTIDE SEQUENCE [LARGE SCALE GENOMIC DNA]</scope>
    <source>
        <strain evidence="8 9">CECT 8897</strain>
    </source>
</reference>
<dbReference type="CDD" id="cd08278">
    <property type="entry name" value="benzyl_alcohol_DH"/>
    <property type="match status" value="1"/>
</dbReference>
<dbReference type="Proteomes" id="UP000541535">
    <property type="component" value="Unassembled WGS sequence"/>
</dbReference>
<evidence type="ECO:0000256" key="6">
    <source>
        <dbReference type="RuleBase" id="RU361277"/>
    </source>
</evidence>
<dbReference type="Gene3D" id="3.90.180.10">
    <property type="entry name" value="Medium-chain alcohol dehydrogenases, catalytic domain"/>
    <property type="match status" value="1"/>
</dbReference>
<dbReference type="Pfam" id="PF00107">
    <property type="entry name" value="ADH_zinc_N"/>
    <property type="match status" value="1"/>
</dbReference>
<feature type="domain" description="Enoyl reductase (ER)" evidence="7">
    <location>
        <begin position="10"/>
        <end position="362"/>
    </location>
</feature>
<evidence type="ECO:0000256" key="4">
    <source>
        <dbReference type="ARBA" id="ARBA00023002"/>
    </source>
</evidence>
<comment type="cofactor">
    <cofactor evidence="1 6">
        <name>Zn(2+)</name>
        <dbReference type="ChEBI" id="CHEBI:29105"/>
    </cofactor>
</comment>
<dbReference type="SMART" id="SM00829">
    <property type="entry name" value="PKS_ER"/>
    <property type="match status" value="1"/>
</dbReference>
<keyword evidence="4 8" id="KW-0560">Oxidoreductase</keyword>
<evidence type="ECO:0000256" key="2">
    <source>
        <dbReference type="ARBA" id="ARBA00022723"/>
    </source>
</evidence>
<evidence type="ECO:0000256" key="3">
    <source>
        <dbReference type="ARBA" id="ARBA00022833"/>
    </source>
</evidence>
<dbReference type="SUPFAM" id="SSF51735">
    <property type="entry name" value="NAD(P)-binding Rossmann-fold domains"/>
    <property type="match status" value="1"/>
</dbReference>
<dbReference type="GO" id="GO:0008270">
    <property type="term" value="F:zinc ion binding"/>
    <property type="evidence" value="ECO:0007669"/>
    <property type="project" value="InterPro"/>
</dbReference>
<dbReference type="InterPro" id="IPR036291">
    <property type="entry name" value="NAD(P)-bd_dom_sf"/>
</dbReference>
<dbReference type="InterPro" id="IPR020843">
    <property type="entry name" value="ER"/>
</dbReference>
<dbReference type="AlphaFoldDB" id="A0A7W5B745"/>
<dbReference type="PANTHER" id="PTHR43880">
    <property type="entry name" value="ALCOHOL DEHYDROGENASE"/>
    <property type="match status" value="1"/>
</dbReference>
<dbReference type="InterPro" id="IPR013149">
    <property type="entry name" value="ADH-like_C"/>
</dbReference>
<evidence type="ECO:0000313" key="8">
    <source>
        <dbReference type="EMBL" id="MBB3117105.1"/>
    </source>
</evidence>
<name>A0A7W5B745_9BURK</name>
<dbReference type="InterPro" id="IPR013154">
    <property type="entry name" value="ADH-like_N"/>
</dbReference>
<dbReference type="InterPro" id="IPR002328">
    <property type="entry name" value="ADH_Zn_CS"/>
</dbReference>
<dbReference type="InterPro" id="IPR011032">
    <property type="entry name" value="GroES-like_sf"/>
</dbReference>